<keyword evidence="2" id="KW-0808">Transferase</keyword>
<dbReference type="KEGG" id="rhoz:GXP67_31160"/>
<dbReference type="PROSITE" id="PS51186">
    <property type="entry name" value="GNAT"/>
    <property type="match status" value="1"/>
</dbReference>
<dbReference type="InterPro" id="IPR051531">
    <property type="entry name" value="N-acetyltransferase"/>
</dbReference>
<evidence type="ECO:0000313" key="3">
    <source>
        <dbReference type="Proteomes" id="UP000480178"/>
    </source>
</evidence>
<name>A0A6C0GTN5_9BACT</name>
<dbReference type="AlphaFoldDB" id="A0A6C0GTN5"/>
<dbReference type="Pfam" id="PF13302">
    <property type="entry name" value="Acetyltransf_3"/>
    <property type="match status" value="1"/>
</dbReference>
<dbReference type="GO" id="GO:0016747">
    <property type="term" value="F:acyltransferase activity, transferring groups other than amino-acyl groups"/>
    <property type="evidence" value="ECO:0007669"/>
    <property type="project" value="InterPro"/>
</dbReference>
<dbReference type="Gene3D" id="3.40.630.30">
    <property type="match status" value="1"/>
</dbReference>
<proteinExistence type="predicted"/>
<dbReference type="PANTHER" id="PTHR43792">
    <property type="entry name" value="GNAT FAMILY, PUTATIVE (AFU_ORTHOLOGUE AFUA_3G00765)-RELATED-RELATED"/>
    <property type="match status" value="1"/>
</dbReference>
<dbReference type="InterPro" id="IPR016181">
    <property type="entry name" value="Acyl_CoA_acyltransferase"/>
</dbReference>
<feature type="domain" description="N-acetyltransferase" evidence="1">
    <location>
        <begin position="1"/>
        <end position="147"/>
    </location>
</feature>
<dbReference type="SUPFAM" id="SSF55729">
    <property type="entry name" value="Acyl-CoA N-acyltransferases (Nat)"/>
    <property type="match status" value="1"/>
</dbReference>
<organism evidence="2 3">
    <name type="scientific">Rhodocytophaga rosea</name>
    <dbReference type="NCBI Taxonomy" id="2704465"/>
    <lineage>
        <taxon>Bacteria</taxon>
        <taxon>Pseudomonadati</taxon>
        <taxon>Bacteroidota</taxon>
        <taxon>Cytophagia</taxon>
        <taxon>Cytophagales</taxon>
        <taxon>Rhodocytophagaceae</taxon>
        <taxon>Rhodocytophaga</taxon>
    </lineage>
</organism>
<gene>
    <name evidence="2" type="ORF">GXP67_31160</name>
</gene>
<dbReference type="InterPro" id="IPR000182">
    <property type="entry name" value="GNAT_dom"/>
</dbReference>
<keyword evidence="3" id="KW-1185">Reference proteome</keyword>
<dbReference type="RefSeq" id="WP_162446760.1">
    <property type="nucleotide sequence ID" value="NZ_CP048222.1"/>
</dbReference>
<dbReference type="PANTHER" id="PTHR43792:SF13">
    <property type="entry name" value="ACETYLTRANSFERASE"/>
    <property type="match status" value="1"/>
</dbReference>
<dbReference type="EMBL" id="CP048222">
    <property type="protein sequence ID" value="QHT70792.1"/>
    <property type="molecule type" value="Genomic_DNA"/>
</dbReference>
<reference evidence="2 3" key="1">
    <citation type="submission" date="2020-01" db="EMBL/GenBank/DDBJ databases">
        <authorList>
            <person name="Kim M.K."/>
        </authorList>
    </citation>
    <scope>NUCLEOTIDE SEQUENCE [LARGE SCALE GENOMIC DNA]</scope>
    <source>
        <strain evidence="2 3">172606-1</strain>
    </source>
</reference>
<protein>
    <submittedName>
        <fullName evidence="2">GNAT family N-acetyltransferase</fullName>
    </submittedName>
</protein>
<evidence type="ECO:0000259" key="1">
    <source>
        <dbReference type="PROSITE" id="PS51186"/>
    </source>
</evidence>
<dbReference type="Proteomes" id="UP000480178">
    <property type="component" value="Chromosome"/>
</dbReference>
<sequence>MKLLPIELEEAQNQHFTTTAECVRVLTIFSEHYKKVGFTKPWIAYFVSDDTNAIIGGGGYKGKPNDNQVEISYGTFKNYQGRGVGTEICRRLVELALQTDPLVKITARTLPDNYASITILKRNGFTCLGTVLDPEDGDVLEWEYNKYSA</sequence>
<accession>A0A6C0GTN5</accession>
<evidence type="ECO:0000313" key="2">
    <source>
        <dbReference type="EMBL" id="QHT70792.1"/>
    </source>
</evidence>